<feature type="region of interest" description="Disordered" evidence="1">
    <location>
        <begin position="131"/>
        <end position="153"/>
    </location>
</feature>
<protein>
    <submittedName>
        <fullName evidence="2">Uncharacterized protein</fullName>
    </submittedName>
</protein>
<organism evidence="2 3">
    <name type="scientific">Sistotremastrum suecicum HHB10207 ss-3</name>
    <dbReference type="NCBI Taxonomy" id="1314776"/>
    <lineage>
        <taxon>Eukaryota</taxon>
        <taxon>Fungi</taxon>
        <taxon>Dikarya</taxon>
        <taxon>Basidiomycota</taxon>
        <taxon>Agaricomycotina</taxon>
        <taxon>Agaricomycetes</taxon>
        <taxon>Sistotremastrales</taxon>
        <taxon>Sistotremastraceae</taxon>
        <taxon>Sistotremastrum</taxon>
    </lineage>
</organism>
<feature type="compositionally biased region" description="Low complexity" evidence="1">
    <location>
        <begin position="131"/>
        <end position="145"/>
    </location>
</feature>
<proteinExistence type="predicted"/>
<sequence>MTPEQECAMQAIPMPYVLAGGLRLWAPHRRPNAIGVDGGRWRADADAQFIDKAAVVHYGKMGVGGRLCRQVVMVLPGTTGRGDQRKTGVFAFTSRSTAHCFYTPCSKPSSLTHLPSPSHKHHTMLSLTNSRYSTVTSSSTSPARRSTSRPRSALRKIMKHSGFSSSFSSLNDSDDSLPAYVYAENLDDENSAWGKPRKSRRL</sequence>
<evidence type="ECO:0000313" key="2">
    <source>
        <dbReference type="EMBL" id="KZT40416.1"/>
    </source>
</evidence>
<evidence type="ECO:0000256" key="1">
    <source>
        <dbReference type="SAM" id="MobiDB-lite"/>
    </source>
</evidence>
<evidence type="ECO:0000313" key="3">
    <source>
        <dbReference type="Proteomes" id="UP000076798"/>
    </source>
</evidence>
<name>A0A166F9D5_9AGAM</name>
<reference evidence="2 3" key="1">
    <citation type="journal article" date="2016" name="Mol. Biol. Evol.">
        <title>Comparative Genomics of Early-Diverging Mushroom-Forming Fungi Provides Insights into the Origins of Lignocellulose Decay Capabilities.</title>
        <authorList>
            <person name="Nagy L.G."/>
            <person name="Riley R."/>
            <person name="Tritt A."/>
            <person name="Adam C."/>
            <person name="Daum C."/>
            <person name="Floudas D."/>
            <person name="Sun H."/>
            <person name="Yadav J.S."/>
            <person name="Pangilinan J."/>
            <person name="Larsson K.H."/>
            <person name="Matsuura K."/>
            <person name="Barry K."/>
            <person name="Labutti K."/>
            <person name="Kuo R."/>
            <person name="Ohm R.A."/>
            <person name="Bhattacharya S.S."/>
            <person name="Shirouzu T."/>
            <person name="Yoshinaga Y."/>
            <person name="Martin F.M."/>
            <person name="Grigoriev I.V."/>
            <person name="Hibbett D.S."/>
        </authorList>
    </citation>
    <scope>NUCLEOTIDE SEQUENCE [LARGE SCALE GENOMIC DNA]</scope>
    <source>
        <strain evidence="2 3">HHB10207 ss-3</strain>
    </source>
</reference>
<dbReference type="AlphaFoldDB" id="A0A166F9D5"/>
<dbReference type="Proteomes" id="UP000076798">
    <property type="component" value="Unassembled WGS sequence"/>
</dbReference>
<dbReference type="OrthoDB" id="2803610at2759"/>
<dbReference type="EMBL" id="KV428033">
    <property type="protein sequence ID" value="KZT40416.1"/>
    <property type="molecule type" value="Genomic_DNA"/>
</dbReference>
<accession>A0A166F9D5</accession>
<gene>
    <name evidence="2" type="ORF">SISSUDRAFT_1060342</name>
</gene>
<keyword evidence="3" id="KW-1185">Reference proteome</keyword>